<dbReference type="HAMAP" id="MF_01416">
    <property type="entry name" value="ATP_synth_delta_bact"/>
    <property type="match status" value="1"/>
</dbReference>
<protein>
    <recommendedName>
        <fullName evidence="7">ATP synthase subunit delta</fullName>
    </recommendedName>
    <alternativeName>
        <fullName evidence="7">ATP synthase F(1) sector subunit delta</fullName>
    </alternativeName>
    <alternativeName>
        <fullName evidence="7">F-type ATPase subunit delta</fullName>
        <shortName evidence="7">F-ATPase subunit delta</shortName>
    </alternativeName>
</protein>
<comment type="caution">
    <text evidence="8">The sequence shown here is derived from an EMBL/GenBank/DDBJ whole genome shotgun (WGS) entry which is preliminary data.</text>
</comment>
<keyword evidence="7" id="KW-1003">Cell membrane</keyword>
<evidence type="ECO:0000256" key="4">
    <source>
        <dbReference type="ARBA" id="ARBA00023065"/>
    </source>
</evidence>
<dbReference type="GO" id="GO:0045259">
    <property type="term" value="C:proton-transporting ATP synthase complex"/>
    <property type="evidence" value="ECO:0007669"/>
    <property type="project" value="UniProtKB-KW"/>
</dbReference>
<dbReference type="EMBL" id="SIRE01000022">
    <property type="protein sequence ID" value="TBL72951.1"/>
    <property type="molecule type" value="Genomic_DNA"/>
</dbReference>
<dbReference type="Gene3D" id="1.10.520.20">
    <property type="entry name" value="N-terminal domain of the delta subunit of the F1F0-ATP synthase"/>
    <property type="match status" value="1"/>
</dbReference>
<evidence type="ECO:0000256" key="3">
    <source>
        <dbReference type="ARBA" id="ARBA00022781"/>
    </source>
</evidence>
<dbReference type="NCBIfam" id="TIGR01145">
    <property type="entry name" value="ATP_synt_delta"/>
    <property type="match status" value="1"/>
</dbReference>
<keyword evidence="4 7" id="KW-0406">Ion transport</keyword>
<evidence type="ECO:0000256" key="1">
    <source>
        <dbReference type="ARBA" id="ARBA00004370"/>
    </source>
</evidence>
<gene>
    <name evidence="7" type="primary">atpH</name>
    <name evidence="8" type="ORF">EYB31_27360</name>
</gene>
<dbReference type="InterPro" id="IPR000711">
    <property type="entry name" value="ATPase_OSCP/dsu"/>
</dbReference>
<dbReference type="PANTHER" id="PTHR11910">
    <property type="entry name" value="ATP SYNTHASE DELTA CHAIN"/>
    <property type="match status" value="1"/>
</dbReference>
<accession>A0A4Q9DJ77</accession>
<dbReference type="PRINTS" id="PR00125">
    <property type="entry name" value="ATPASEDELTA"/>
</dbReference>
<dbReference type="GO" id="GO:0046933">
    <property type="term" value="F:proton-transporting ATP synthase activity, rotational mechanism"/>
    <property type="evidence" value="ECO:0007669"/>
    <property type="project" value="UniProtKB-UniRule"/>
</dbReference>
<name>A0A4Q9DJ77_9BACL</name>
<keyword evidence="9" id="KW-1185">Reference proteome</keyword>
<evidence type="ECO:0000313" key="9">
    <source>
        <dbReference type="Proteomes" id="UP000293142"/>
    </source>
</evidence>
<keyword evidence="6 7" id="KW-0066">ATP synthesis</keyword>
<organism evidence="8 9">
    <name type="scientific">Paenibacillus thalictri</name>
    <dbReference type="NCBI Taxonomy" id="2527873"/>
    <lineage>
        <taxon>Bacteria</taxon>
        <taxon>Bacillati</taxon>
        <taxon>Bacillota</taxon>
        <taxon>Bacilli</taxon>
        <taxon>Bacillales</taxon>
        <taxon>Paenibacillaceae</taxon>
        <taxon>Paenibacillus</taxon>
    </lineage>
</organism>
<dbReference type="SUPFAM" id="SSF47928">
    <property type="entry name" value="N-terminal domain of the delta subunit of the F1F0-ATP synthase"/>
    <property type="match status" value="1"/>
</dbReference>
<comment type="function">
    <text evidence="7">This protein is part of the stalk that links CF(0) to CF(1). It either transmits conformational changes from CF(0) to CF(1) or is implicated in proton conduction.</text>
</comment>
<dbReference type="Pfam" id="PF00213">
    <property type="entry name" value="OSCP"/>
    <property type="match status" value="1"/>
</dbReference>
<evidence type="ECO:0000256" key="5">
    <source>
        <dbReference type="ARBA" id="ARBA00023136"/>
    </source>
</evidence>
<dbReference type="Proteomes" id="UP000293142">
    <property type="component" value="Unassembled WGS sequence"/>
</dbReference>
<sequence>MSRDLNVAKRYAKALFEVAQERNLVSQVEGELRAVVEALQSASDLQRLIQHPGIDIGVKKGLLKQIFEGKVSDVVFNTLQLLVDRRREDILNVLVLYYVEIANEALGQASAVVYSPFELSDAELTQIKERFGQLTGKSIRATSVVDKTLLGGIKVRIGDRLYDGSLSGKLQRIQKALNQSQAL</sequence>
<keyword evidence="3 7" id="KW-0375">Hydrogen ion transport</keyword>
<keyword evidence="7" id="KW-0139">CF(1)</keyword>
<keyword evidence="2 7" id="KW-0813">Transport</keyword>
<evidence type="ECO:0000313" key="8">
    <source>
        <dbReference type="EMBL" id="TBL72951.1"/>
    </source>
</evidence>
<comment type="similarity">
    <text evidence="7">Belongs to the ATPase delta chain family.</text>
</comment>
<evidence type="ECO:0000256" key="7">
    <source>
        <dbReference type="HAMAP-Rule" id="MF_01416"/>
    </source>
</evidence>
<comment type="subcellular location">
    <subcellularLocation>
        <location evidence="7">Cell membrane</location>
        <topology evidence="7">Peripheral membrane protein</topology>
    </subcellularLocation>
    <subcellularLocation>
        <location evidence="1">Membrane</location>
    </subcellularLocation>
</comment>
<reference evidence="8 9" key="1">
    <citation type="submission" date="2019-02" db="EMBL/GenBank/DDBJ databases">
        <title>Paenibacillus sp. nov., isolated from surface-sterilized tissue of Thalictrum simplex L.</title>
        <authorList>
            <person name="Tuo L."/>
        </authorList>
    </citation>
    <scope>NUCLEOTIDE SEQUENCE [LARGE SCALE GENOMIC DNA]</scope>
    <source>
        <strain evidence="8 9">N2SHLJ1</strain>
    </source>
</reference>
<dbReference type="AlphaFoldDB" id="A0A4Q9DJ77"/>
<comment type="function">
    <text evidence="7">F(1)F(0) ATP synthase produces ATP from ADP in the presence of a proton or sodium gradient. F-type ATPases consist of two structural domains, F(1) containing the extramembraneous catalytic core and F(0) containing the membrane proton channel, linked together by a central stalk and a peripheral stalk. During catalysis, ATP synthesis in the catalytic domain of F(1) is coupled via a rotary mechanism of the central stalk subunits to proton translocation.</text>
</comment>
<dbReference type="NCBIfam" id="NF004403">
    <property type="entry name" value="PRK05758.2-4"/>
    <property type="match status" value="1"/>
</dbReference>
<evidence type="ECO:0000256" key="2">
    <source>
        <dbReference type="ARBA" id="ARBA00022448"/>
    </source>
</evidence>
<evidence type="ECO:0000256" key="6">
    <source>
        <dbReference type="ARBA" id="ARBA00023310"/>
    </source>
</evidence>
<dbReference type="OrthoDB" id="9802471at2"/>
<proteinExistence type="inferred from homology"/>
<dbReference type="InterPro" id="IPR026015">
    <property type="entry name" value="ATP_synth_OSCP/delta_N_sf"/>
</dbReference>
<dbReference type="GO" id="GO:0005886">
    <property type="term" value="C:plasma membrane"/>
    <property type="evidence" value="ECO:0007669"/>
    <property type="project" value="UniProtKB-SubCell"/>
</dbReference>
<keyword evidence="5 7" id="KW-0472">Membrane</keyword>
<dbReference type="RefSeq" id="WP_131016670.1">
    <property type="nucleotide sequence ID" value="NZ_SIRE01000022.1"/>
</dbReference>